<dbReference type="InterPro" id="IPR002433">
    <property type="entry name" value="Orn_de-COase"/>
</dbReference>
<dbReference type="PANTHER" id="PTHR11482">
    <property type="entry name" value="ARGININE/DIAMINOPIMELATE/ORNITHINE DECARBOXYLASE"/>
    <property type="match status" value="1"/>
</dbReference>
<feature type="domain" description="Orn/DAP/Arg decarboxylase 2 N-terminal" evidence="5">
    <location>
        <begin position="38"/>
        <end position="270"/>
    </location>
</feature>
<dbReference type="InterPro" id="IPR000183">
    <property type="entry name" value="Orn/DAP/Arg_de-COase"/>
</dbReference>
<proteinExistence type="inferred from homology"/>
<dbReference type="PRINTS" id="PR01179">
    <property type="entry name" value="ODADCRBXLASE"/>
</dbReference>
<dbReference type="Pfam" id="PF02784">
    <property type="entry name" value="Orn_Arg_deC_N"/>
    <property type="match status" value="1"/>
</dbReference>
<dbReference type="InterPro" id="IPR009006">
    <property type="entry name" value="Ala_racemase/Decarboxylase_C"/>
</dbReference>
<reference evidence="7" key="1">
    <citation type="submission" date="2025-08" db="UniProtKB">
        <authorList>
            <consortium name="RefSeq"/>
        </authorList>
    </citation>
    <scope>IDENTIFICATION</scope>
    <source>
        <tissue evidence="7">Thorax and Abdomen</tissue>
    </source>
</reference>
<dbReference type="RefSeq" id="XP_046588330.1">
    <property type="nucleotide sequence ID" value="XM_046732374.1"/>
</dbReference>
<dbReference type="PRINTS" id="PR01182">
    <property type="entry name" value="ORNDCRBXLASE"/>
</dbReference>
<evidence type="ECO:0000259" key="5">
    <source>
        <dbReference type="Pfam" id="PF02784"/>
    </source>
</evidence>
<dbReference type="InterPro" id="IPR029066">
    <property type="entry name" value="PLP-binding_barrel"/>
</dbReference>
<dbReference type="InterPro" id="IPR022644">
    <property type="entry name" value="De-COase2_N"/>
</dbReference>
<keyword evidence="4" id="KW-0456">Lyase</keyword>
<dbReference type="SUPFAM" id="SSF51419">
    <property type="entry name" value="PLP-binding barrel"/>
    <property type="match status" value="1"/>
</dbReference>
<gene>
    <name evidence="7" type="primary">LOC107227011</name>
</gene>
<dbReference type="GeneID" id="107227011"/>
<dbReference type="SUPFAM" id="SSF50621">
    <property type="entry name" value="Alanine racemase C-terminal domain-like"/>
    <property type="match status" value="1"/>
</dbReference>
<evidence type="ECO:0000256" key="3">
    <source>
        <dbReference type="ARBA" id="ARBA00022898"/>
    </source>
</evidence>
<name>A0ABM3FK02_NEOLC</name>
<dbReference type="PANTHER" id="PTHR11482:SF6">
    <property type="entry name" value="ORNITHINE DECARBOXYLASE 1-RELATED"/>
    <property type="match status" value="1"/>
</dbReference>
<organism evidence="6 7">
    <name type="scientific">Neodiprion lecontei</name>
    <name type="common">Redheaded pine sawfly</name>
    <dbReference type="NCBI Taxonomy" id="441921"/>
    <lineage>
        <taxon>Eukaryota</taxon>
        <taxon>Metazoa</taxon>
        <taxon>Ecdysozoa</taxon>
        <taxon>Arthropoda</taxon>
        <taxon>Hexapoda</taxon>
        <taxon>Insecta</taxon>
        <taxon>Pterygota</taxon>
        <taxon>Neoptera</taxon>
        <taxon>Endopterygota</taxon>
        <taxon>Hymenoptera</taxon>
        <taxon>Tenthredinoidea</taxon>
        <taxon>Diprionidae</taxon>
        <taxon>Diprioninae</taxon>
        <taxon>Neodiprion</taxon>
    </lineage>
</organism>
<comment type="similarity">
    <text evidence="2">Belongs to the Orn/Lys/Arg decarboxylase class-II family.</text>
</comment>
<evidence type="ECO:0000256" key="2">
    <source>
        <dbReference type="ARBA" id="ARBA00008872"/>
    </source>
</evidence>
<keyword evidence="3" id="KW-0663">Pyridoxal phosphate</keyword>
<evidence type="ECO:0000256" key="4">
    <source>
        <dbReference type="ARBA" id="ARBA00023239"/>
    </source>
</evidence>
<dbReference type="Gene3D" id="3.20.20.10">
    <property type="entry name" value="Alanine racemase"/>
    <property type="match status" value="1"/>
</dbReference>
<evidence type="ECO:0000256" key="1">
    <source>
        <dbReference type="ARBA" id="ARBA00001933"/>
    </source>
</evidence>
<dbReference type="Proteomes" id="UP000829291">
    <property type="component" value="Chromosome 2"/>
</dbReference>
<evidence type="ECO:0000313" key="7">
    <source>
        <dbReference type="RefSeq" id="XP_046588330.1"/>
    </source>
</evidence>
<sequence length="401" mass="44987">MNLDKVMLINDEMDNIAVIKEIIESNDQEDAFYILDVGDIVEKHRTWRSKIPRVEPYFATRCNPDPSVVASLAALNIGFDCASKYEIEQVLSSGVPRERVIFSSAVKLHSHIRFARKVGVDILTVDCNEFEMDKIKSIFPEAKILINFGCDSTTEVRRIGVKQGCDPVNEVPKILRKAKELGISVVGFSFNVGNQYAKPSAYTRGLRMALGMIDFAKSLGLEGIKLINIGEAFVGENGSSINQFAVAINEVLDEIDPSIKIISETGRYYVHSALTLASLVYGKRTVKEKSGTRYMYYMNDGTYGSFGEIMMNINTRIPRPLNKPPNEKTHPSSFWGPTCDTYDCVVRDCEFPELKIGDWLVWPNMGAYTVSFAVNFNGFHRPAVFSITRKDMEFIVNQACC</sequence>
<accession>A0ABM3FK02</accession>
<keyword evidence="6" id="KW-1185">Reference proteome</keyword>
<protein>
    <submittedName>
        <fullName evidence="7">Ornithine decarboxylase</fullName>
    </submittedName>
</protein>
<comment type="cofactor">
    <cofactor evidence="1">
        <name>pyridoxal 5'-phosphate</name>
        <dbReference type="ChEBI" id="CHEBI:597326"/>
    </cofactor>
</comment>
<dbReference type="Gene3D" id="2.40.37.10">
    <property type="entry name" value="Lyase, Ornithine Decarboxylase, Chain A, domain 1"/>
    <property type="match status" value="1"/>
</dbReference>
<dbReference type="CDD" id="cd00622">
    <property type="entry name" value="PLPDE_III_ODC"/>
    <property type="match status" value="1"/>
</dbReference>
<evidence type="ECO:0000313" key="6">
    <source>
        <dbReference type="Proteomes" id="UP000829291"/>
    </source>
</evidence>